<feature type="compositionally biased region" description="Polar residues" evidence="6">
    <location>
        <begin position="845"/>
        <end position="856"/>
    </location>
</feature>
<name>A0A9D3P5E9_9TELE</name>
<dbReference type="FunFam" id="1.20.5.170:FF:000025">
    <property type="entry name" value="nuclear factor interleukin-3-regulated protein-like"/>
    <property type="match status" value="2"/>
</dbReference>
<feature type="compositionally biased region" description="Basic and acidic residues" evidence="6">
    <location>
        <begin position="222"/>
        <end position="248"/>
    </location>
</feature>
<feature type="region of interest" description="Disordered" evidence="6">
    <location>
        <begin position="516"/>
        <end position="535"/>
    </location>
</feature>
<feature type="compositionally biased region" description="Polar residues" evidence="6">
    <location>
        <begin position="671"/>
        <end position="684"/>
    </location>
</feature>
<dbReference type="InterPro" id="IPR047106">
    <property type="entry name" value="NFIL3-like_bZIP"/>
</dbReference>
<dbReference type="Pfam" id="PF07716">
    <property type="entry name" value="bZIP_2"/>
    <property type="match status" value="2"/>
</dbReference>
<organism evidence="8 9">
    <name type="scientific">Hemibagrus wyckioides</name>
    <dbReference type="NCBI Taxonomy" id="337641"/>
    <lineage>
        <taxon>Eukaryota</taxon>
        <taxon>Metazoa</taxon>
        <taxon>Chordata</taxon>
        <taxon>Craniata</taxon>
        <taxon>Vertebrata</taxon>
        <taxon>Euteleostomi</taxon>
        <taxon>Actinopterygii</taxon>
        <taxon>Neopterygii</taxon>
        <taxon>Teleostei</taxon>
        <taxon>Ostariophysi</taxon>
        <taxon>Siluriformes</taxon>
        <taxon>Bagridae</taxon>
        <taxon>Hemibagrus</taxon>
    </lineage>
</organism>
<dbReference type="GO" id="GO:0003700">
    <property type="term" value="F:DNA-binding transcription factor activity"/>
    <property type="evidence" value="ECO:0007669"/>
    <property type="project" value="InterPro"/>
</dbReference>
<dbReference type="InterPro" id="IPR004827">
    <property type="entry name" value="bZIP"/>
</dbReference>
<feature type="compositionally biased region" description="Polar residues" evidence="6">
    <location>
        <begin position="516"/>
        <end position="530"/>
    </location>
</feature>
<keyword evidence="9" id="KW-1185">Reference proteome</keyword>
<feature type="domain" description="BZIP" evidence="7">
    <location>
        <begin position="83"/>
        <end position="133"/>
    </location>
</feature>
<proteinExistence type="inferred from homology"/>
<gene>
    <name evidence="8" type="ORF">KOW79_001646</name>
</gene>
<evidence type="ECO:0000256" key="4">
    <source>
        <dbReference type="ARBA" id="ARBA00023163"/>
    </source>
</evidence>
<feature type="compositionally biased region" description="Low complexity" evidence="6">
    <location>
        <begin position="206"/>
        <end position="221"/>
    </location>
</feature>
<feature type="compositionally biased region" description="Polar residues" evidence="6">
    <location>
        <begin position="255"/>
        <end position="265"/>
    </location>
</feature>
<feature type="region of interest" description="Disordered" evidence="6">
    <location>
        <begin position="737"/>
        <end position="884"/>
    </location>
</feature>
<evidence type="ECO:0000256" key="6">
    <source>
        <dbReference type="SAM" id="MobiDB-lite"/>
    </source>
</evidence>
<sequence length="884" mass="97159">MREQSAGVLPAVEAVSSGMLGLDVATNSNTMSFTEEAVSILTSSSLLARSLLGRTSAMKRKEVTPSVGTLRRKREFIPQEKKDEGYWDKRKKNNEAAKRSREKRRVNDMVLENRVLGLLEENARLRAELLALKYRFGLVKEPSNATILPLTTTAPCVPQPANSHYYLLREDGLHPSTGMVPHPNSTQAVFHVGRGIRENGSMSEDSGFSTPGGSSVGSPVFFEDRLSDHGKLSPNRSDELGCEYHHSPAPDTLVAQVSTGHTPTVSGGADSVDGMKSLPHKLRFKCPGSSDSENPSERRSPLQHTGGRENPRNHFPFGMNEGARLWSQHEGDESRKILPHHHGGPIGSCSSAISAYPIPAIQRPTSGFFLATNLDTCVNHQSLLAHSHLEAQIEGNPRSVRLLKSKPNMTCRRKREFISDEKKDASYWEKRRKNNEAAKRSREKRRLNDMVLENRVIALNDENVRLKTELLQLKLRFGLISAASYMEKSQQIGGTMNGSSACSSSSSSHFYPNGYSSGSQVMNSDSSEAEQSVRGEGLAQLVKYSPRGSLSDMSDGSSRDSPEPLNYDIKQEGPGLDLDIANSTTTPIMFNIRRDLSTPHHQHTFQSGYHSHQQQRQHQETVVSAAAPPVQTAQRSVILYRSSSVSYPVESSRPQEITQQTLPQILIQPTEGSTKSTESLSEATSQHESKTLDTLPYEYSDGEAAMKQAYRAQHQQIVASCQKPETMAPDLCRQGGEELYHYDSPPDEEPPVLSYEGGPRKDGYYQGHSGKDTCLSEGDPRNSDKEASTDDECPSSFCSETGSYHQQSPLAGGPNCSPQSQSRDSQAEVKGTALPHKLRLKHRSLSNAGSATQESPTTPPAHVHPLPQHPYLALPQSNQQLQVG</sequence>
<comment type="caution">
    <text evidence="8">The sequence shown here is derived from an EMBL/GenBank/DDBJ whole genome shotgun (WGS) entry which is preliminary data.</text>
</comment>
<evidence type="ECO:0000259" key="7">
    <source>
        <dbReference type="PROSITE" id="PS50217"/>
    </source>
</evidence>
<dbReference type="SMART" id="SM00338">
    <property type="entry name" value="BRLZ"/>
    <property type="match status" value="2"/>
</dbReference>
<feature type="compositionally biased region" description="Polar residues" evidence="6">
    <location>
        <begin position="796"/>
        <end position="809"/>
    </location>
</feature>
<dbReference type="InterPro" id="IPR047229">
    <property type="entry name" value="NFIL3-like"/>
</dbReference>
<evidence type="ECO:0000256" key="2">
    <source>
        <dbReference type="ARBA" id="ARBA00023015"/>
    </source>
</evidence>
<feature type="domain" description="BZIP" evidence="7">
    <location>
        <begin position="424"/>
        <end position="474"/>
    </location>
</feature>
<feature type="compositionally biased region" description="Polar residues" evidence="6">
    <location>
        <begin position="875"/>
        <end position="884"/>
    </location>
</feature>
<dbReference type="EMBL" id="JAHKSW010000002">
    <property type="protein sequence ID" value="KAG7335050.1"/>
    <property type="molecule type" value="Genomic_DNA"/>
</dbReference>
<evidence type="ECO:0000256" key="3">
    <source>
        <dbReference type="ARBA" id="ARBA00023125"/>
    </source>
</evidence>
<evidence type="ECO:0000256" key="5">
    <source>
        <dbReference type="ARBA" id="ARBA00023242"/>
    </source>
</evidence>
<accession>A0A9D3P5E9</accession>
<comment type="similarity">
    <text evidence="1">Belongs to the bZIP family. NFIL3 subfamily.</text>
</comment>
<dbReference type="PANTHER" id="PTHR15284:SF4">
    <property type="entry name" value="E4 BINDING PROTEIN 4-2"/>
    <property type="match status" value="1"/>
</dbReference>
<dbReference type="AlphaFoldDB" id="A0A9D3P5E9"/>
<dbReference type="PROSITE" id="PS50217">
    <property type="entry name" value="BZIP"/>
    <property type="match status" value="2"/>
</dbReference>
<feature type="region of interest" description="Disordered" evidence="6">
    <location>
        <begin position="544"/>
        <end position="582"/>
    </location>
</feature>
<keyword evidence="5" id="KW-0539">Nucleus</keyword>
<keyword evidence="3" id="KW-0238">DNA-binding</keyword>
<dbReference type="PANTHER" id="PTHR15284">
    <property type="entry name" value="NUCLEAR FACTOR INTERLEUKIN-3-REGULATED PROTEIN"/>
    <property type="match status" value="1"/>
</dbReference>
<protein>
    <recommendedName>
        <fullName evidence="7">BZIP domain-containing protein</fullName>
    </recommendedName>
</protein>
<dbReference type="Gene3D" id="1.20.5.170">
    <property type="match status" value="2"/>
</dbReference>
<keyword evidence="4" id="KW-0804">Transcription</keyword>
<keyword evidence="2" id="KW-0805">Transcription regulation</keyword>
<dbReference type="CDD" id="cd14694">
    <property type="entry name" value="bZIP_NFIL3"/>
    <property type="match status" value="2"/>
</dbReference>
<evidence type="ECO:0000313" key="9">
    <source>
        <dbReference type="Proteomes" id="UP000824219"/>
    </source>
</evidence>
<dbReference type="GO" id="GO:0003677">
    <property type="term" value="F:DNA binding"/>
    <property type="evidence" value="ECO:0007669"/>
    <property type="project" value="UniProtKB-KW"/>
</dbReference>
<dbReference type="SUPFAM" id="SSF57959">
    <property type="entry name" value="Leucine zipper domain"/>
    <property type="match status" value="2"/>
</dbReference>
<dbReference type="OrthoDB" id="6151507at2759"/>
<feature type="compositionally biased region" description="Basic and acidic residues" evidence="6">
    <location>
        <begin position="295"/>
        <end position="312"/>
    </location>
</feature>
<dbReference type="GO" id="GO:0005634">
    <property type="term" value="C:nucleus"/>
    <property type="evidence" value="ECO:0007669"/>
    <property type="project" value="TreeGrafter"/>
</dbReference>
<evidence type="ECO:0000256" key="1">
    <source>
        <dbReference type="ARBA" id="ARBA00006079"/>
    </source>
</evidence>
<dbReference type="PROSITE" id="PS00036">
    <property type="entry name" value="BZIP_BASIC"/>
    <property type="match status" value="2"/>
</dbReference>
<dbReference type="Proteomes" id="UP000824219">
    <property type="component" value="Linkage Group LG02"/>
</dbReference>
<feature type="compositionally biased region" description="Basic and acidic residues" evidence="6">
    <location>
        <begin position="778"/>
        <end position="788"/>
    </location>
</feature>
<feature type="region of interest" description="Disordered" evidence="6">
    <location>
        <begin position="669"/>
        <end position="693"/>
    </location>
</feature>
<feature type="region of interest" description="Disordered" evidence="6">
    <location>
        <begin position="198"/>
        <end position="319"/>
    </location>
</feature>
<dbReference type="GO" id="GO:0007623">
    <property type="term" value="P:circadian rhythm"/>
    <property type="evidence" value="ECO:0007669"/>
    <property type="project" value="TreeGrafter"/>
</dbReference>
<dbReference type="InterPro" id="IPR046347">
    <property type="entry name" value="bZIP_sf"/>
</dbReference>
<evidence type="ECO:0000313" key="8">
    <source>
        <dbReference type="EMBL" id="KAG7335050.1"/>
    </source>
</evidence>
<reference evidence="8 9" key="1">
    <citation type="submission" date="2021-06" db="EMBL/GenBank/DDBJ databases">
        <title>Chromosome-level genome assembly of the red-tail catfish (Hemibagrus wyckioides).</title>
        <authorList>
            <person name="Shao F."/>
        </authorList>
    </citation>
    <scope>NUCLEOTIDE SEQUENCE [LARGE SCALE GENOMIC DNA]</scope>
    <source>
        <strain evidence="8">EC202008001</strain>
        <tissue evidence="8">Blood</tissue>
    </source>
</reference>